<dbReference type="Proteomes" id="UP000323653">
    <property type="component" value="Chromosome"/>
</dbReference>
<dbReference type="KEGG" id="pej:FYC62_15020"/>
<organism evidence="1 2">
    <name type="scientific">Pedobacter aquae</name>
    <dbReference type="NCBI Taxonomy" id="2605747"/>
    <lineage>
        <taxon>Bacteria</taxon>
        <taxon>Pseudomonadati</taxon>
        <taxon>Bacteroidota</taxon>
        <taxon>Sphingobacteriia</taxon>
        <taxon>Sphingobacteriales</taxon>
        <taxon>Sphingobacteriaceae</taxon>
        <taxon>Pedobacter</taxon>
    </lineage>
</organism>
<evidence type="ECO:0008006" key="3">
    <source>
        <dbReference type="Google" id="ProtNLM"/>
    </source>
</evidence>
<name>A0A5C0VL07_9SPHI</name>
<evidence type="ECO:0000313" key="1">
    <source>
        <dbReference type="EMBL" id="QEK52829.1"/>
    </source>
</evidence>
<dbReference type="AlphaFoldDB" id="A0A5C0VL07"/>
<protein>
    <recommendedName>
        <fullName evidence="3">Addiction module component</fullName>
    </recommendedName>
</protein>
<gene>
    <name evidence="1" type="ORF">FYC62_15020</name>
</gene>
<accession>A0A5C0VL07</accession>
<keyword evidence="2" id="KW-1185">Reference proteome</keyword>
<dbReference type="EMBL" id="CP043329">
    <property type="protein sequence ID" value="QEK52829.1"/>
    <property type="molecule type" value="Genomic_DNA"/>
</dbReference>
<reference evidence="1 2" key="1">
    <citation type="submission" date="2019-08" db="EMBL/GenBank/DDBJ databases">
        <title>Pedobacter sp. nov., isolated from Han river, South Korea.</title>
        <authorList>
            <person name="Lee D.-H."/>
            <person name="Kim Y.-S."/>
            <person name="Hwang E.-M."/>
            <person name="Le Tran T.C."/>
            <person name="Cha C.-J."/>
        </authorList>
    </citation>
    <scope>NUCLEOTIDE SEQUENCE [LARGE SCALE GENOMIC DNA]</scope>
    <source>
        <strain evidence="1 2">CJ43</strain>
    </source>
</reference>
<dbReference type="RefSeq" id="WP_149075520.1">
    <property type="nucleotide sequence ID" value="NZ_CP043329.1"/>
</dbReference>
<evidence type="ECO:0000313" key="2">
    <source>
        <dbReference type="Proteomes" id="UP000323653"/>
    </source>
</evidence>
<proteinExistence type="predicted"/>
<sequence length="76" mass="9154">MDLQTRKLNIIQYLIELKDEKLFNKIETIIKDKIGNEKLKPFTQEELLSRIKHSNDDYLTGNFKTQEQLEIESENW</sequence>